<gene>
    <name evidence="1" type="ORF">TGEB3V08_LOCUS4609</name>
</gene>
<dbReference type="AlphaFoldDB" id="A0A7R9JXH1"/>
<reference evidence="1" key="1">
    <citation type="submission" date="2020-11" db="EMBL/GenBank/DDBJ databases">
        <authorList>
            <person name="Tran Van P."/>
        </authorList>
    </citation>
    <scope>NUCLEOTIDE SEQUENCE</scope>
</reference>
<protein>
    <submittedName>
        <fullName evidence="1">Uncharacterized protein</fullName>
    </submittedName>
</protein>
<accession>A0A7R9JXH1</accession>
<sequence length="108" mass="12369">MSQINSFKYQIQKLDVFRLGVPHHVTRFGGRVVQYVILAMDWIADDEHDFVEILSPPRRKSVRSPVCKTHVDALAHDPRNNIVVQRDEVEGGGWRTAVIPSRESPTNH</sequence>
<organism evidence="1">
    <name type="scientific">Timema genevievae</name>
    <name type="common">Walking stick</name>
    <dbReference type="NCBI Taxonomy" id="629358"/>
    <lineage>
        <taxon>Eukaryota</taxon>
        <taxon>Metazoa</taxon>
        <taxon>Ecdysozoa</taxon>
        <taxon>Arthropoda</taxon>
        <taxon>Hexapoda</taxon>
        <taxon>Insecta</taxon>
        <taxon>Pterygota</taxon>
        <taxon>Neoptera</taxon>
        <taxon>Polyneoptera</taxon>
        <taxon>Phasmatodea</taxon>
        <taxon>Timematodea</taxon>
        <taxon>Timematoidea</taxon>
        <taxon>Timematidae</taxon>
        <taxon>Timema</taxon>
    </lineage>
</organism>
<evidence type="ECO:0000313" key="1">
    <source>
        <dbReference type="EMBL" id="CAD7591509.1"/>
    </source>
</evidence>
<name>A0A7R9JXH1_TIMGE</name>
<dbReference type="EMBL" id="OE840609">
    <property type="protein sequence ID" value="CAD7591509.1"/>
    <property type="molecule type" value="Genomic_DNA"/>
</dbReference>
<proteinExistence type="predicted"/>